<dbReference type="PANTHER" id="PTHR46401">
    <property type="entry name" value="GLYCOSYLTRANSFERASE WBBK-RELATED"/>
    <property type="match status" value="1"/>
</dbReference>
<gene>
    <name evidence="3" type="ORF">JCM14722_18920</name>
</gene>
<dbReference type="EMBL" id="AP026708">
    <property type="protein sequence ID" value="BDQ34350.1"/>
    <property type="molecule type" value="Genomic_DNA"/>
</dbReference>
<dbReference type="PANTHER" id="PTHR46401:SF2">
    <property type="entry name" value="GLYCOSYLTRANSFERASE WBBK-RELATED"/>
    <property type="match status" value="1"/>
</dbReference>
<dbReference type="Gene3D" id="3.40.50.2000">
    <property type="entry name" value="Glycogen Phosphorylase B"/>
    <property type="match status" value="2"/>
</dbReference>
<keyword evidence="4" id="KW-1185">Reference proteome</keyword>
<proteinExistence type="predicted"/>
<dbReference type="Pfam" id="PF13439">
    <property type="entry name" value="Glyco_transf_4"/>
    <property type="match status" value="1"/>
</dbReference>
<feature type="domain" description="Glycosyltransferase subfamily 4-like N-terminal" evidence="2">
    <location>
        <begin position="17"/>
        <end position="186"/>
    </location>
</feature>
<dbReference type="RefSeq" id="WP_264981259.1">
    <property type="nucleotide sequence ID" value="NZ_AP026708.1"/>
</dbReference>
<sequence>MIKVLINAQPMTVVGTGIGRYLRGLSAACEARCRDTVRLSYFTGGGVVDDAPSVRGAGWRERLGQLLWRMPHPVAYGARLLRHGLTERNFGTACRGFDVYHEAGYFPLKSRVPVRTVMTVHDLSLLRFPHWHPAERVRYFRRYFMDRLPRVDGFCAVSEFTRREMIELLPVDPEMITVTPLGYDPQLFNVADDPEAQAMLGEAGVPREFVLFVGSGDPRKNLDALRAALKAAAVETPLVTVGWSGWHQTEKGDAINLGYVSDRLLAQLYRTAQLFVMPSVYEGFGLPVLEAMACGCPVVASRAGALPEVGGDSIVTVPDVADARAFGGVIHGVLGSSGERDRLRRDGLKRAASFSWSRTVGETLSRWGSEG</sequence>
<dbReference type="Pfam" id="PF13692">
    <property type="entry name" value="Glyco_trans_1_4"/>
    <property type="match status" value="1"/>
</dbReference>
<dbReference type="Proteomes" id="UP001061361">
    <property type="component" value="Chromosome"/>
</dbReference>
<reference evidence="3" key="1">
    <citation type="submission" date="2022-08" db="EMBL/GenBank/DDBJ databases">
        <title>Genome Sequence of the sulphate-reducing bacterium, Pseudodesulfovibrio portus JCM14722.</title>
        <authorList>
            <person name="Kondo R."/>
            <person name="Kataoka T."/>
        </authorList>
    </citation>
    <scope>NUCLEOTIDE SEQUENCE</scope>
    <source>
        <strain evidence="3">JCM 14722</strain>
    </source>
</reference>
<dbReference type="CDD" id="cd03809">
    <property type="entry name" value="GT4_MtfB-like"/>
    <property type="match status" value="1"/>
</dbReference>
<dbReference type="InterPro" id="IPR028098">
    <property type="entry name" value="Glyco_trans_4-like_N"/>
</dbReference>
<evidence type="ECO:0000256" key="1">
    <source>
        <dbReference type="ARBA" id="ARBA00022679"/>
    </source>
</evidence>
<organism evidence="3 4">
    <name type="scientific">Pseudodesulfovibrio portus</name>
    <dbReference type="NCBI Taxonomy" id="231439"/>
    <lineage>
        <taxon>Bacteria</taxon>
        <taxon>Pseudomonadati</taxon>
        <taxon>Thermodesulfobacteriota</taxon>
        <taxon>Desulfovibrionia</taxon>
        <taxon>Desulfovibrionales</taxon>
        <taxon>Desulfovibrionaceae</taxon>
    </lineage>
</organism>
<dbReference type="SUPFAM" id="SSF53756">
    <property type="entry name" value="UDP-Glycosyltransferase/glycogen phosphorylase"/>
    <property type="match status" value="1"/>
</dbReference>
<evidence type="ECO:0000313" key="4">
    <source>
        <dbReference type="Proteomes" id="UP001061361"/>
    </source>
</evidence>
<keyword evidence="1" id="KW-0808">Transferase</keyword>
<name>A0ABM8ASC5_9BACT</name>
<evidence type="ECO:0000259" key="2">
    <source>
        <dbReference type="Pfam" id="PF13439"/>
    </source>
</evidence>
<evidence type="ECO:0000313" key="3">
    <source>
        <dbReference type="EMBL" id="BDQ34350.1"/>
    </source>
</evidence>
<accession>A0ABM8ASC5</accession>
<protein>
    <recommendedName>
        <fullName evidence="2">Glycosyltransferase subfamily 4-like N-terminal domain-containing protein</fullName>
    </recommendedName>
</protein>